<sequence>MAIYMDDRTMTSSADNMARKHQAWKDWSAETGLVESDNKAQFSASSVVKMRELVRYCPADRCHSDVVSLVLLRVVNAGVTMPRNINRLMTARERMAILGTIQRKMLA</sequence>
<keyword evidence="2" id="KW-1185">Reference proteome</keyword>
<reference evidence="1" key="1">
    <citation type="submission" date="2021-02" db="EMBL/GenBank/DDBJ databases">
        <authorList>
            <person name="Dougan E. K."/>
            <person name="Rhodes N."/>
            <person name="Thang M."/>
            <person name="Chan C."/>
        </authorList>
    </citation>
    <scope>NUCLEOTIDE SEQUENCE</scope>
</reference>
<dbReference type="EMBL" id="CAJNDS010000942">
    <property type="protein sequence ID" value="CAE7241540.1"/>
    <property type="molecule type" value="Genomic_DNA"/>
</dbReference>
<comment type="caution">
    <text evidence="1">The sequence shown here is derived from an EMBL/GenBank/DDBJ whole genome shotgun (WGS) entry which is preliminary data.</text>
</comment>
<accession>A0A812L7P2</accession>
<organism evidence="1 2">
    <name type="scientific">Symbiodinium natans</name>
    <dbReference type="NCBI Taxonomy" id="878477"/>
    <lineage>
        <taxon>Eukaryota</taxon>
        <taxon>Sar</taxon>
        <taxon>Alveolata</taxon>
        <taxon>Dinophyceae</taxon>
        <taxon>Suessiales</taxon>
        <taxon>Symbiodiniaceae</taxon>
        <taxon>Symbiodinium</taxon>
    </lineage>
</organism>
<gene>
    <name evidence="1" type="primary">CACNA1B</name>
    <name evidence="1" type="ORF">SNAT2548_LOCUS10930</name>
</gene>
<dbReference type="AlphaFoldDB" id="A0A812L7P2"/>
<name>A0A812L7P2_9DINO</name>
<dbReference type="Proteomes" id="UP000604046">
    <property type="component" value="Unassembled WGS sequence"/>
</dbReference>
<protein>
    <submittedName>
        <fullName evidence="1">CACNA1B protein</fullName>
    </submittedName>
</protein>
<evidence type="ECO:0000313" key="2">
    <source>
        <dbReference type="Proteomes" id="UP000604046"/>
    </source>
</evidence>
<proteinExistence type="predicted"/>
<evidence type="ECO:0000313" key="1">
    <source>
        <dbReference type="EMBL" id="CAE7241540.1"/>
    </source>
</evidence>